<evidence type="ECO:0000313" key="6">
    <source>
        <dbReference type="EMBL" id="BBY48993.1"/>
    </source>
</evidence>
<dbReference type="Proteomes" id="UP000467428">
    <property type="component" value="Chromosome"/>
</dbReference>
<proteinExistence type="inferred from homology"/>
<protein>
    <recommendedName>
        <fullName evidence="3">GDP-mannose 4,6-dehydratase</fullName>
        <ecNumber evidence="3">4.2.1.47</ecNumber>
    </recommendedName>
</protein>
<keyword evidence="7" id="KW-1185">Reference proteome</keyword>
<dbReference type="Pfam" id="PF16363">
    <property type="entry name" value="GDP_Man_Dehyd"/>
    <property type="match status" value="1"/>
</dbReference>
<dbReference type="KEGG" id="marz:MARA_24610"/>
<dbReference type="GO" id="GO:0042351">
    <property type="term" value="P:'de novo' GDP-L-fucose biosynthetic process"/>
    <property type="evidence" value="ECO:0007669"/>
    <property type="project" value="TreeGrafter"/>
</dbReference>
<dbReference type="InterPro" id="IPR016040">
    <property type="entry name" value="NAD(P)-bd_dom"/>
</dbReference>
<dbReference type="GO" id="GO:0008446">
    <property type="term" value="F:GDP-mannose 4,6-dehydratase activity"/>
    <property type="evidence" value="ECO:0007669"/>
    <property type="project" value="UniProtKB-EC"/>
</dbReference>
<dbReference type="EC" id="4.2.1.47" evidence="3"/>
<dbReference type="InterPro" id="IPR006368">
    <property type="entry name" value="GDP_Man_deHydtase"/>
</dbReference>
<comment type="similarity">
    <text evidence="2">Belongs to the NAD(P)-dependent epimerase/dehydratase family. GDP-mannose 4,6-dehydratase subfamily.</text>
</comment>
<dbReference type="AlphaFoldDB" id="A0A7I7RWV5"/>
<dbReference type="PANTHER" id="PTHR43715">
    <property type="entry name" value="GDP-MANNOSE 4,6-DEHYDRATASE"/>
    <property type="match status" value="1"/>
</dbReference>
<dbReference type="RefSeq" id="WP_163918694.1">
    <property type="nucleotide sequence ID" value="NZ_AP022593.1"/>
</dbReference>
<geneLocation type="plasmid" evidence="7">
    <name>pjcm18538 dna</name>
</geneLocation>
<name>A0A7I7RWV5_9MYCO</name>
<keyword evidence="4" id="KW-0456">Lyase</keyword>
<feature type="domain" description="NAD(P)-binding" evidence="5">
    <location>
        <begin position="8"/>
        <end position="310"/>
    </location>
</feature>
<evidence type="ECO:0000256" key="1">
    <source>
        <dbReference type="ARBA" id="ARBA00001937"/>
    </source>
</evidence>
<evidence type="ECO:0000259" key="5">
    <source>
        <dbReference type="Pfam" id="PF16363"/>
    </source>
</evidence>
<dbReference type="CDD" id="cd05260">
    <property type="entry name" value="GDP_MD_SDR_e"/>
    <property type="match status" value="1"/>
</dbReference>
<dbReference type="Gene3D" id="3.90.25.10">
    <property type="entry name" value="UDP-galactose 4-epimerase, domain 1"/>
    <property type="match status" value="1"/>
</dbReference>
<evidence type="ECO:0000256" key="2">
    <source>
        <dbReference type="ARBA" id="ARBA00009263"/>
    </source>
</evidence>
<gene>
    <name evidence="6" type="primary">gmd</name>
    <name evidence="6" type="ORF">MARA_24610</name>
</gene>
<evidence type="ECO:0000256" key="3">
    <source>
        <dbReference type="ARBA" id="ARBA00011989"/>
    </source>
</evidence>
<reference evidence="6 7" key="1">
    <citation type="journal article" date="2019" name="Emerg. Microbes Infect.">
        <title>Comprehensive subspecies identification of 175 nontuberculous mycobacteria species based on 7547 genomic profiles.</title>
        <authorList>
            <person name="Matsumoto Y."/>
            <person name="Kinjo T."/>
            <person name="Motooka D."/>
            <person name="Nabeya D."/>
            <person name="Jung N."/>
            <person name="Uechi K."/>
            <person name="Horii T."/>
            <person name="Iida T."/>
            <person name="Fujita J."/>
            <person name="Nakamura S."/>
        </authorList>
    </citation>
    <scope>NUCLEOTIDE SEQUENCE [LARGE SCALE GENOMIC DNA]</scope>
    <source>
        <strain evidence="6 7">JCM 18538</strain>
    </source>
</reference>
<evidence type="ECO:0000256" key="4">
    <source>
        <dbReference type="ARBA" id="ARBA00023239"/>
    </source>
</evidence>
<sequence length="321" mass="34363">MTVRTAVVTGITGQDGHYLTELLLAEGVRVHGITRSLAHAAEVRPEVTMHEAALTRTDAVAALFDDIEPDMVFHLAGMSSVAASWADPVQATEVNALTTAAILDACLRTQDRTGEQITVVNASSQEIFAGSPGGVDTETTAVAPTSPYGAGKALGHHLCQIYRARGLQAANAILYSHESPRRPERFVTRKITKAVARIAAGRQAGLTLGDVSVQRDWGWAPDYVDAMYAMAVRGVGDDYVVATGQAHSIADFVAIAFAAAGISDWQDRVVTDESLIRPADRPAMVGDATKAWDLLNWKPTKSFHEIVVSMVDSDLLQERDA</sequence>
<dbReference type="Gene3D" id="3.40.50.720">
    <property type="entry name" value="NAD(P)-binding Rossmann-like Domain"/>
    <property type="match status" value="1"/>
</dbReference>
<comment type="cofactor">
    <cofactor evidence="1">
        <name>NADP(+)</name>
        <dbReference type="ChEBI" id="CHEBI:58349"/>
    </cofactor>
</comment>
<organism evidence="6 7">
    <name type="scientific">Mycolicibacterium arabiense</name>
    <dbReference type="NCBI Taxonomy" id="1286181"/>
    <lineage>
        <taxon>Bacteria</taxon>
        <taxon>Bacillati</taxon>
        <taxon>Actinomycetota</taxon>
        <taxon>Actinomycetes</taxon>
        <taxon>Mycobacteriales</taxon>
        <taxon>Mycobacteriaceae</taxon>
        <taxon>Mycolicibacterium</taxon>
    </lineage>
</organism>
<dbReference type="InterPro" id="IPR036291">
    <property type="entry name" value="NAD(P)-bd_dom_sf"/>
</dbReference>
<evidence type="ECO:0000313" key="7">
    <source>
        <dbReference type="Proteomes" id="UP000467428"/>
    </source>
</evidence>
<dbReference type="SUPFAM" id="SSF51735">
    <property type="entry name" value="NAD(P)-binding Rossmann-fold domains"/>
    <property type="match status" value="1"/>
</dbReference>
<dbReference type="PANTHER" id="PTHR43715:SF1">
    <property type="entry name" value="GDP-MANNOSE 4,6 DEHYDRATASE"/>
    <property type="match status" value="1"/>
</dbReference>
<accession>A0A7I7RWV5</accession>
<dbReference type="EMBL" id="AP022593">
    <property type="protein sequence ID" value="BBY48993.1"/>
    <property type="molecule type" value="Genomic_DNA"/>
</dbReference>